<proteinExistence type="inferred from homology"/>
<dbReference type="InterPro" id="IPR000682">
    <property type="entry name" value="PCMT"/>
</dbReference>
<comment type="similarity">
    <text evidence="1">Belongs to the methyltransferase superfamily. L-isoaspartyl/D-aspartyl protein methyltransferase family.</text>
</comment>
<dbReference type="Proteomes" id="UP001254257">
    <property type="component" value="Unassembled WGS sequence"/>
</dbReference>
<dbReference type="RefSeq" id="WP_316016985.1">
    <property type="nucleotide sequence ID" value="NZ_JAWDID010000004.1"/>
</dbReference>
<sequence>MSSFADLRRMMVDCQLRTYDVTDRAVLAAADSVPRELFFPGDLAHLAYLDQAVALPGTTRALPAPMVVARMIQALELKAGERALEYAGGSGYGAALMAAMGAQASLCEPDAAALALARVAFGQAGVPAVTVMAELPAKAQFDVVLVGGACETQPSSLFGHVAPGGRLIAIEGLGRAARVVLYRHAGDTLTGRPVFDAAAPALREFRKAEEFVF</sequence>
<dbReference type="Pfam" id="PF01135">
    <property type="entry name" value="PCMT"/>
    <property type="match status" value="1"/>
</dbReference>
<organism evidence="4 5">
    <name type="scientific">Bosea rubneri</name>
    <dbReference type="NCBI Taxonomy" id="3075434"/>
    <lineage>
        <taxon>Bacteria</taxon>
        <taxon>Pseudomonadati</taxon>
        <taxon>Pseudomonadota</taxon>
        <taxon>Alphaproteobacteria</taxon>
        <taxon>Hyphomicrobiales</taxon>
        <taxon>Boseaceae</taxon>
        <taxon>Bosea</taxon>
    </lineage>
</organism>
<dbReference type="Gene3D" id="3.40.50.150">
    <property type="entry name" value="Vaccinia Virus protein VP39"/>
    <property type="match status" value="1"/>
</dbReference>
<comment type="caution">
    <text evidence="4">The sequence shown here is derived from an EMBL/GenBank/DDBJ whole genome shotgun (WGS) entry which is preliminary data.</text>
</comment>
<dbReference type="EMBL" id="JAWDID010000004">
    <property type="protein sequence ID" value="MDU0339065.1"/>
    <property type="molecule type" value="Genomic_DNA"/>
</dbReference>
<dbReference type="InterPro" id="IPR029063">
    <property type="entry name" value="SAM-dependent_MTases_sf"/>
</dbReference>
<dbReference type="SUPFAM" id="SSF53335">
    <property type="entry name" value="S-adenosyl-L-methionine-dependent methyltransferases"/>
    <property type="match status" value="1"/>
</dbReference>
<keyword evidence="5" id="KW-1185">Reference proteome</keyword>
<dbReference type="PANTHER" id="PTHR11579:SF18">
    <property type="entry name" value="PROTEIN-L-ISOASPARTATE O-METHYLTRANSFERASE"/>
    <property type="match status" value="1"/>
</dbReference>
<reference evidence="4 5" key="1">
    <citation type="submission" date="2023-09" db="EMBL/GenBank/DDBJ databases">
        <title>Whole genome shotgun sequencing (WGS) of Bosea sp. ZW T0_25, isolated from stored onions (Allium cepa).</title>
        <authorList>
            <person name="Stoll D.A."/>
            <person name="Huch M."/>
        </authorList>
    </citation>
    <scope>NUCLEOTIDE SEQUENCE [LARGE SCALE GENOMIC DNA]</scope>
    <source>
        <strain evidence="4 5">ZW T0_25</strain>
    </source>
</reference>
<evidence type="ECO:0000313" key="4">
    <source>
        <dbReference type="EMBL" id="MDU0339065.1"/>
    </source>
</evidence>
<evidence type="ECO:0000256" key="2">
    <source>
        <dbReference type="ARBA" id="ARBA00013346"/>
    </source>
</evidence>
<evidence type="ECO:0000256" key="3">
    <source>
        <dbReference type="ARBA" id="ARBA00030757"/>
    </source>
</evidence>
<dbReference type="PANTHER" id="PTHR11579">
    <property type="entry name" value="PROTEIN-L-ISOASPARTATE O-METHYLTRANSFERASE"/>
    <property type="match status" value="1"/>
</dbReference>
<accession>A0ABU3S2R1</accession>
<evidence type="ECO:0000313" key="5">
    <source>
        <dbReference type="Proteomes" id="UP001254257"/>
    </source>
</evidence>
<evidence type="ECO:0000256" key="1">
    <source>
        <dbReference type="ARBA" id="ARBA00005369"/>
    </source>
</evidence>
<protein>
    <recommendedName>
        <fullName evidence="2">Protein-L-isoaspartate O-methyltransferase</fullName>
    </recommendedName>
    <alternativeName>
        <fullName evidence="3">Protein L-isoaspartyl methyltransferase</fullName>
    </alternativeName>
</protein>
<gene>
    <name evidence="4" type="ORF">RKE40_04200</name>
</gene>
<name>A0ABU3S2R1_9HYPH</name>